<proteinExistence type="inferred from homology"/>
<keyword evidence="10" id="KW-1015">Disulfide bond</keyword>
<comment type="miscellaneous">
    <text evidence="16">The active site is a redox-active disulfide bond.</text>
</comment>
<keyword evidence="20" id="KW-1185">Reference proteome</keyword>
<evidence type="ECO:0000256" key="5">
    <source>
        <dbReference type="ARBA" id="ARBA00022490"/>
    </source>
</evidence>
<feature type="binding site" evidence="14">
    <location>
        <position position="112"/>
    </location>
    <ligand>
        <name>FAD</name>
        <dbReference type="ChEBI" id="CHEBI:57692"/>
    </ligand>
</feature>
<dbReference type="Gene3D" id="3.50.50.60">
    <property type="entry name" value="FAD/NAD(P)-binding domain"/>
    <property type="match status" value="2"/>
</dbReference>
<organism evidence="19 20">
    <name type="scientific">Anaerobacterium chartisolvens</name>
    <dbReference type="NCBI Taxonomy" id="1297424"/>
    <lineage>
        <taxon>Bacteria</taxon>
        <taxon>Bacillati</taxon>
        <taxon>Bacillota</taxon>
        <taxon>Clostridia</taxon>
        <taxon>Eubacteriales</taxon>
        <taxon>Oscillospiraceae</taxon>
        <taxon>Anaerobacterium</taxon>
    </lineage>
</organism>
<dbReference type="PIRSF" id="PIRSF000350">
    <property type="entry name" value="Mercury_reductase_MerA"/>
    <property type="match status" value="1"/>
</dbReference>
<dbReference type="Pfam" id="PF02852">
    <property type="entry name" value="Pyr_redox_dim"/>
    <property type="match status" value="1"/>
</dbReference>
<dbReference type="SUPFAM" id="SSF55424">
    <property type="entry name" value="FAD/NAD-linked reductases, dimerisation (C-terminal) domain"/>
    <property type="match status" value="1"/>
</dbReference>
<feature type="binding site" evidence="14">
    <location>
        <position position="267"/>
    </location>
    <ligand>
        <name>NAD(+)</name>
        <dbReference type="ChEBI" id="CHEBI:57540"/>
    </ligand>
</feature>
<evidence type="ECO:0000256" key="4">
    <source>
        <dbReference type="ARBA" id="ARBA00016961"/>
    </source>
</evidence>
<reference evidence="19 20" key="1">
    <citation type="submission" date="2018-07" db="EMBL/GenBank/DDBJ databases">
        <title>Genomic Encyclopedia of Type Strains, Phase IV (KMG-IV): sequencing the most valuable type-strain genomes for metagenomic binning, comparative biology and taxonomic classification.</title>
        <authorList>
            <person name="Goeker M."/>
        </authorList>
    </citation>
    <scope>NUCLEOTIDE SEQUENCE [LARGE SCALE GENOMIC DNA]</scope>
    <source>
        <strain evidence="19 20">DSM 27016</strain>
    </source>
</reference>
<dbReference type="GO" id="GO:0006103">
    <property type="term" value="P:2-oxoglutarate metabolic process"/>
    <property type="evidence" value="ECO:0007669"/>
    <property type="project" value="TreeGrafter"/>
</dbReference>
<evidence type="ECO:0000256" key="2">
    <source>
        <dbReference type="ARBA" id="ARBA00007532"/>
    </source>
</evidence>
<feature type="binding site" evidence="14">
    <location>
        <position position="307"/>
    </location>
    <ligand>
        <name>FAD</name>
        <dbReference type="ChEBI" id="CHEBI:57692"/>
    </ligand>
</feature>
<feature type="domain" description="FAD/NAD(P)-binding" evidence="18">
    <location>
        <begin position="3"/>
        <end position="322"/>
    </location>
</feature>
<dbReference type="InterPro" id="IPR006258">
    <property type="entry name" value="Lipoamide_DH"/>
</dbReference>
<dbReference type="InterPro" id="IPR036188">
    <property type="entry name" value="FAD/NAD-bd_sf"/>
</dbReference>
<keyword evidence="11 16" id="KW-0676">Redox-active center</keyword>
<dbReference type="PANTHER" id="PTHR22912">
    <property type="entry name" value="DISULFIDE OXIDOREDUCTASE"/>
    <property type="match status" value="1"/>
</dbReference>
<dbReference type="Gene3D" id="3.30.390.30">
    <property type="match status" value="1"/>
</dbReference>
<evidence type="ECO:0000256" key="8">
    <source>
        <dbReference type="ARBA" id="ARBA00023002"/>
    </source>
</evidence>
<comment type="similarity">
    <text evidence="2 16">Belongs to the class-I pyridine nucleotide-disulfide oxidoreductase family.</text>
</comment>
<sequence>MVYDLIVIGGGPAGYLAAERAGHAGLNTLLVEKRFVGGVCLNEGCIPSKALLYSAKVLDYARHGEKYGVTAQNVVFNHEAVIARKNKVVKTLVSGIKSKLKKNKVTVVEGNGSICGKSPEGYQLKVNDQLYTGKRLLVATGSMPVIPSIPGVREGMEKGTVMTNREILDINEVPSSLVIVGGGVIGLEMASYFNSAGSRVTIIEMLDRIGGYTDREISEILMKNYEKKGIEFKLGCRVVEVKDGSVVYECNGERLSSPAERVLMSIGRRPVTEGLGLETIGVELEMGGIKTDERGKTNIPEVYAAGDVNGRSMLAHTAYREAEVCINNILGKKDIMRYNAIPSVIYTNPEVGCVGETEETAKQKGIEYEAAKISMMYSGRYVAENDGGDGICKIIVDKKHKKLIGVHMIGSYASEIIYGAGIMIETEMMVKDIKEVVFPHPTVCEVIREGIFEL</sequence>
<dbReference type="GO" id="GO:0005737">
    <property type="term" value="C:cytoplasm"/>
    <property type="evidence" value="ECO:0007669"/>
    <property type="project" value="UniProtKB-SubCell"/>
</dbReference>
<evidence type="ECO:0000259" key="18">
    <source>
        <dbReference type="Pfam" id="PF07992"/>
    </source>
</evidence>
<keyword evidence="9 14" id="KW-0520">NAD</keyword>
<evidence type="ECO:0000259" key="17">
    <source>
        <dbReference type="Pfam" id="PF02852"/>
    </source>
</evidence>
<evidence type="ECO:0000313" key="19">
    <source>
        <dbReference type="EMBL" id="RCX12335.1"/>
    </source>
</evidence>
<dbReference type="PRINTS" id="PR00368">
    <property type="entry name" value="FADPNR"/>
</dbReference>
<dbReference type="PRINTS" id="PR00411">
    <property type="entry name" value="PNDRDTASEI"/>
</dbReference>
<evidence type="ECO:0000256" key="9">
    <source>
        <dbReference type="ARBA" id="ARBA00023027"/>
    </source>
</evidence>
<keyword evidence="5" id="KW-0963">Cytoplasm</keyword>
<comment type="caution">
    <text evidence="19">The sequence shown here is derived from an EMBL/GenBank/DDBJ whole genome shotgun (WGS) entry which is preliminary data.</text>
</comment>
<feature type="binding site" evidence="14">
    <location>
        <position position="49"/>
    </location>
    <ligand>
        <name>FAD</name>
        <dbReference type="ChEBI" id="CHEBI:57692"/>
    </ligand>
</feature>
<feature type="binding site" evidence="14">
    <location>
        <begin position="313"/>
        <end position="316"/>
    </location>
    <ligand>
        <name>FAD</name>
        <dbReference type="ChEBI" id="CHEBI:57692"/>
    </ligand>
</feature>
<gene>
    <name evidence="19" type="ORF">DFR58_12224</name>
</gene>
<dbReference type="GO" id="GO:0004148">
    <property type="term" value="F:dihydrolipoyl dehydrogenase (NADH) activity"/>
    <property type="evidence" value="ECO:0007669"/>
    <property type="project" value="UniProtKB-EC"/>
</dbReference>
<comment type="subcellular location">
    <subcellularLocation>
        <location evidence="1">Cytoplasm</location>
    </subcellularLocation>
</comment>
<dbReference type="InterPro" id="IPR050151">
    <property type="entry name" value="Class-I_Pyr_Nuc-Dis_Oxidored"/>
</dbReference>
<evidence type="ECO:0000256" key="10">
    <source>
        <dbReference type="ARBA" id="ARBA00023157"/>
    </source>
</evidence>
<evidence type="ECO:0000256" key="11">
    <source>
        <dbReference type="ARBA" id="ARBA00023284"/>
    </source>
</evidence>
<feature type="binding site" evidence="14">
    <location>
        <position position="204"/>
    </location>
    <ligand>
        <name>NAD(+)</name>
        <dbReference type="ChEBI" id="CHEBI:57540"/>
    </ligand>
</feature>
<dbReference type="NCBIfam" id="TIGR01350">
    <property type="entry name" value="lipoamide_DH"/>
    <property type="match status" value="1"/>
</dbReference>
<keyword evidence="7 14" id="KW-0274">FAD</keyword>
<dbReference type="FunFam" id="3.30.390.30:FF:000001">
    <property type="entry name" value="Dihydrolipoyl dehydrogenase"/>
    <property type="match status" value="1"/>
</dbReference>
<evidence type="ECO:0000256" key="7">
    <source>
        <dbReference type="ARBA" id="ARBA00022827"/>
    </source>
</evidence>
<dbReference type="PROSITE" id="PS00076">
    <property type="entry name" value="PYRIDINE_REDOX_1"/>
    <property type="match status" value="1"/>
</dbReference>
<feature type="binding site" evidence="14">
    <location>
        <begin position="140"/>
        <end position="142"/>
    </location>
    <ligand>
        <name>FAD</name>
        <dbReference type="ChEBI" id="CHEBI:57692"/>
    </ligand>
</feature>
<dbReference type="EMBL" id="QPJT01000022">
    <property type="protein sequence ID" value="RCX12335.1"/>
    <property type="molecule type" value="Genomic_DNA"/>
</dbReference>
<feature type="domain" description="Pyridine nucleotide-disulphide oxidoreductase dimerisation" evidence="17">
    <location>
        <begin position="341"/>
        <end position="449"/>
    </location>
</feature>
<dbReference type="SUPFAM" id="SSF51905">
    <property type="entry name" value="FAD/NAD(P)-binding domain"/>
    <property type="match status" value="1"/>
</dbReference>
<dbReference type="InterPro" id="IPR012999">
    <property type="entry name" value="Pyr_OxRdtase_I_AS"/>
</dbReference>
<evidence type="ECO:0000256" key="3">
    <source>
        <dbReference type="ARBA" id="ARBA00012608"/>
    </source>
</evidence>
<evidence type="ECO:0000256" key="1">
    <source>
        <dbReference type="ARBA" id="ARBA00004496"/>
    </source>
</evidence>
<dbReference type="InterPro" id="IPR001100">
    <property type="entry name" value="Pyr_nuc-diS_OxRdtase"/>
</dbReference>
<keyword evidence="8 16" id="KW-0560">Oxidoreductase</keyword>
<evidence type="ECO:0000256" key="14">
    <source>
        <dbReference type="PIRSR" id="PIRSR000350-3"/>
    </source>
</evidence>
<dbReference type="InterPro" id="IPR016156">
    <property type="entry name" value="FAD/NAD-linked_Rdtase_dimer_sf"/>
</dbReference>
<evidence type="ECO:0000256" key="6">
    <source>
        <dbReference type="ARBA" id="ARBA00022630"/>
    </source>
</evidence>
<evidence type="ECO:0000256" key="12">
    <source>
        <dbReference type="ARBA" id="ARBA00049187"/>
    </source>
</evidence>
<dbReference type="InterPro" id="IPR023753">
    <property type="entry name" value="FAD/NAD-binding_dom"/>
</dbReference>
<dbReference type="RefSeq" id="WP_114298958.1">
    <property type="nucleotide sequence ID" value="NZ_QPJT01000022.1"/>
</dbReference>
<evidence type="ECO:0000256" key="16">
    <source>
        <dbReference type="RuleBase" id="RU003692"/>
    </source>
</evidence>
<dbReference type="GO" id="GO:0050660">
    <property type="term" value="F:flavin adenine dinucleotide binding"/>
    <property type="evidence" value="ECO:0007669"/>
    <property type="project" value="InterPro"/>
</dbReference>
<keyword evidence="6 16" id="KW-0285">Flavoprotein</keyword>
<dbReference type="Pfam" id="PF07992">
    <property type="entry name" value="Pyr_redox_2"/>
    <property type="match status" value="1"/>
</dbReference>
<name>A0A369ATC7_9FIRM</name>
<dbReference type="PANTHER" id="PTHR22912:SF217">
    <property type="entry name" value="DIHYDROLIPOYL DEHYDROGENASE"/>
    <property type="match status" value="1"/>
</dbReference>
<dbReference type="EC" id="1.8.1.4" evidence="3 16"/>
<keyword evidence="14" id="KW-0547">Nucleotide-binding</keyword>
<comment type="catalytic activity">
    <reaction evidence="12 16">
        <text>N(6)-[(R)-dihydrolipoyl]-L-lysyl-[protein] + NAD(+) = N(6)-[(R)-lipoyl]-L-lysyl-[protein] + NADH + H(+)</text>
        <dbReference type="Rhea" id="RHEA:15045"/>
        <dbReference type="Rhea" id="RHEA-COMP:10474"/>
        <dbReference type="Rhea" id="RHEA-COMP:10475"/>
        <dbReference type="ChEBI" id="CHEBI:15378"/>
        <dbReference type="ChEBI" id="CHEBI:57540"/>
        <dbReference type="ChEBI" id="CHEBI:57945"/>
        <dbReference type="ChEBI" id="CHEBI:83099"/>
        <dbReference type="ChEBI" id="CHEBI:83100"/>
        <dbReference type="EC" id="1.8.1.4"/>
    </reaction>
</comment>
<dbReference type="AlphaFoldDB" id="A0A369ATC7"/>
<dbReference type="Proteomes" id="UP000253034">
    <property type="component" value="Unassembled WGS sequence"/>
</dbReference>
<feature type="binding site" evidence="14">
    <location>
        <begin position="181"/>
        <end position="188"/>
    </location>
    <ligand>
        <name>NAD(+)</name>
        <dbReference type="ChEBI" id="CHEBI:57540"/>
    </ligand>
</feature>
<dbReference type="OrthoDB" id="9807946at2"/>
<evidence type="ECO:0000256" key="13">
    <source>
        <dbReference type="PIRSR" id="PIRSR000350-2"/>
    </source>
</evidence>
<protein>
    <recommendedName>
        <fullName evidence="4 16">Dihydrolipoyl dehydrogenase</fullName>
        <ecNumber evidence="3 16">1.8.1.4</ecNumber>
    </recommendedName>
</protein>
<dbReference type="InterPro" id="IPR004099">
    <property type="entry name" value="Pyr_nucl-diS_OxRdtase_dimer"/>
</dbReference>
<feature type="active site" description="Proton acceptor" evidence="13">
    <location>
        <position position="440"/>
    </location>
</feature>
<accession>A0A369ATC7</accession>
<evidence type="ECO:0000313" key="20">
    <source>
        <dbReference type="Proteomes" id="UP000253034"/>
    </source>
</evidence>
<feature type="disulfide bond" description="Redox-active" evidence="15">
    <location>
        <begin position="40"/>
        <end position="45"/>
    </location>
</feature>
<comment type="cofactor">
    <cofactor evidence="14 16">
        <name>FAD</name>
        <dbReference type="ChEBI" id="CHEBI:57692"/>
    </cofactor>
    <text evidence="14 16">Binds 1 FAD per subunit.</text>
</comment>
<evidence type="ECO:0000256" key="15">
    <source>
        <dbReference type="PIRSR" id="PIRSR000350-4"/>
    </source>
</evidence>